<protein>
    <submittedName>
        <fullName evidence="2">Uncharacterized protein</fullName>
    </submittedName>
</protein>
<comment type="caution">
    <text evidence="2">The sequence shown here is derived from an EMBL/GenBank/DDBJ whole genome shotgun (WGS) entry which is preliminary data.</text>
</comment>
<accession>A0A7Y9JPT7</accession>
<name>A0A7Y9JPT7_9ACTN</name>
<evidence type="ECO:0000313" key="2">
    <source>
        <dbReference type="EMBL" id="NYD57382.1"/>
    </source>
</evidence>
<proteinExistence type="predicted"/>
<reference evidence="2 3" key="1">
    <citation type="submission" date="2020-07" db="EMBL/GenBank/DDBJ databases">
        <title>Sequencing the genomes of 1000 actinobacteria strains.</title>
        <authorList>
            <person name="Klenk H.-P."/>
        </authorList>
    </citation>
    <scope>NUCLEOTIDE SEQUENCE [LARGE SCALE GENOMIC DNA]</scope>
    <source>
        <strain evidence="2 3">DSM 18965</strain>
    </source>
</reference>
<sequence length="245" mass="25246">MSTTDLHETTDGRDEELARAYGRLTAALAAPTDLGPSLRTAIVRRRRRRTAARVAGGAVAATVVVGGLALTTGGSGPERAPDPAGQGGTNTVVVTRDDGEGLTFGPVELSCETAGRSGERLNATTELVLAPGSEEVLLEPLLHISVLVDDVEPGRTYTLPFEGSPEKKNVSSDEWTFVYFAAVPAADPAGEANEIGSDLPDSTGTVRFDAATCGDVPSLDVTIDAVLGSEVGQPALPVEGRLALP</sequence>
<organism evidence="2 3">
    <name type="scientific">Nocardioides marinisabuli</name>
    <dbReference type="NCBI Taxonomy" id="419476"/>
    <lineage>
        <taxon>Bacteria</taxon>
        <taxon>Bacillati</taxon>
        <taxon>Actinomycetota</taxon>
        <taxon>Actinomycetes</taxon>
        <taxon>Propionibacteriales</taxon>
        <taxon>Nocardioidaceae</taxon>
        <taxon>Nocardioides</taxon>
    </lineage>
</organism>
<dbReference type="EMBL" id="JACCBE010000001">
    <property type="protein sequence ID" value="NYD57382.1"/>
    <property type="molecule type" value="Genomic_DNA"/>
</dbReference>
<dbReference type="RefSeq" id="WP_179615153.1">
    <property type="nucleotide sequence ID" value="NZ_CP059163.1"/>
</dbReference>
<keyword evidence="1" id="KW-0812">Transmembrane</keyword>
<feature type="transmembrane region" description="Helical" evidence="1">
    <location>
        <begin position="51"/>
        <end position="70"/>
    </location>
</feature>
<dbReference type="Proteomes" id="UP000516957">
    <property type="component" value="Unassembled WGS sequence"/>
</dbReference>
<evidence type="ECO:0000313" key="3">
    <source>
        <dbReference type="Proteomes" id="UP000516957"/>
    </source>
</evidence>
<gene>
    <name evidence="2" type="ORF">BKA08_001620</name>
</gene>
<keyword evidence="1" id="KW-1133">Transmembrane helix</keyword>
<dbReference type="AlphaFoldDB" id="A0A7Y9JPT7"/>
<keyword evidence="1" id="KW-0472">Membrane</keyword>
<keyword evidence="3" id="KW-1185">Reference proteome</keyword>
<evidence type="ECO:0000256" key="1">
    <source>
        <dbReference type="SAM" id="Phobius"/>
    </source>
</evidence>